<feature type="domain" description="DUF4140" evidence="2">
    <location>
        <begin position="28"/>
        <end position="91"/>
    </location>
</feature>
<sequence>MKWSLGSHLTPLLTLILLKPVIYPLRSVVVYADRAEVKRVVTTRLPKGTNEIILQNVSNVIERQSVRVDAQGVLIQEVQYQEIPLDTITETEKVR</sequence>
<evidence type="ECO:0000313" key="4">
    <source>
        <dbReference type="Proteomes" id="UP001432027"/>
    </source>
</evidence>
<dbReference type="PANTHER" id="PTHR31005:SF10">
    <property type="entry name" value="DUF4140 DOMAIN-CONTAINING PROTEIN"/>
    <property type="match status" value="1"/>
</dbReference>
<feature type="signal peptide" evidence="1">
    <location>
        <begin position="1"/>
        <end position="24"/>
    </location>
</feature>
<dbReference type="InterPro" id="IPR011935">
    <property type="entry name" value="CHP02231"/>
</dbReference>
<dbReference type="InterPro" id="IPR025554">
    <property type="entry name" value="DUF4140"/>
</dbReference>
<evidence type="ECO:0000256" key="1">
    <source>
        <dbReference type="SAM" id="SignalP"/>
    </source>
</evidence>
<evidence type="ECO:0000259" key="2">
    <source>
        <dbReference type="Pfam" id="PF13600"/>
    </source>
</evidence>
<dbReference type="Proteomes" id="UP001432027">
    <property type="component" value="Unassembled WGS sequence"/>
</dbReference>
<dbReference type="EMBL" id="BTSX01000004">
    <property type="protein sequence ID" value="GMS95269.1"/>
    <property type="molecule type" value="Genomic_DNA"/>
</dbReference>
<dbReference type="AlphaFoldDB" id="A0AAV5TLV4"/>
<proteinExistence type="predicted"/>
<keyword evidence="1" id="KW-0732">Signal</keyword>
<accession>A0AAV5TLV4</accession>
<protein>
    <recommendedName>
        <fullName evidence="2">DUF4140 domain-containing protein</fullName>
    </recommendedName>
</protein>
<feature type="chain" id="PRO_5043641282" description="DUF4140 domain-containing protein" evidence="1">
    <location>
        <begin position="25"/>
        <end position="95"/>
    </location>
</feature>
<organism evidence="3 4">
    <name type="scientific">Pristionchus entomophagus</name>
    <dbReference type="NCBI Taxonomy" id="358040"/>
    <lineage>
        <taxon>Eukaryota</taxon>
        <taxon>Metazoa</taxon>
        <taxon>Ecdysozoa</taxon>
        <taxon>Nematoda</taxon>
        <taxon>Chromadorea</taxon>
        <taxon>Rhabditida</taxon>
        <taxon>Rhabditina</taxon>
        <taxon>Diplogasteromorpha</taxon>
        <taxon>Diplogasteroidea</taxon>
        <taxon>Neodiplogasteridae</taxon>
        <taxon>Pristionchus</taxon>
    </lineage>
</organism>
<keyword evidence="4" id="KW-1185">Reference proteome</keyword>
<dbReference type="Pfam" id="PF13600">
    <property type="entry name" value="DUF4140"/>
    <property type="match status" value="1"/>
</dbReference>
<dbReference type="PANTHER" id="PTHR31005">
    <property type="entry name" value="DUF4139 DOMAIN-CONTAINING PROTEIN"/>
    <property type="match status" value="1"/>
</dbReference>
<feature type="non-terminal residue" evidence="3">
    <location>
        <position position="95"/>
    </location>
</feature>
<gene>
    <name evidence="3" type="ORF">PENTCL1PPCAC_17444</name>
</gene>
<evidence type="ECO:0000313" key="3">
    <source>
        <dbReference type="EMBL" id="GMS95269.1"/>
    </source>
</evidence>
<name>A0AAV5TLV4_9BILA</name>
<reference evidence="3" key="1">
    <citation type="submission" date="2023-10" db="EMBL/GenBank/DDBJ databases">
        <title>Genome assembly of Pristionchus species.</title>
        <authorList>
            <person name="Yoshida K."/>
            <person name="Sommer R.J."/>
        </authorList>
    </citation>
    <scope>NUCLEOTIDE SEQUENCE</scope>
    <source>
        <strain evidence="3">RS0144</strain>
    </source>
</reference>
<comment type="caution">
    <text evidence="3">The sequence shown here is derived from an EMBL/GenBank/DDBJ whole genome shotgun (WGS) entry which is preliminary data.</text>
</comment>